<evidence type="ECO:0008006" key="3">
    <source>
        <dbReference type="Google" id="ProtNLM"/>
    </source>
</evidence>
<sequence length="358" mass="41214">MALRDTTDVPSELPKYSIAGWETTLNGFILYMCVRSARLNIHVLTQNFHSSPIAIEAVQRATAKISSELDEPDLEEYHEEIALQFLSELQKLAPPIHHVGKLTLEEIEACQYYDCQLEFYDEVPRPSAITRKGAEEENPNDIWYDPQPTPFESIFPQFQRSEVEVLYDDPSTALQMIPDKVLVQGQLLFWKPSWSSREFKDVVGKYSKIYRSGLRPDQLPTSRLYGVVVDKKGIPRGQLYYWIDIDKTPTWEQVEQAPKELREKWVSQIQNTVSTLHDLDVIWGDVQARNVVIDRSGNAIVISFEGGAVKGWIDKDKMETKEGDLQGLERLVDYIMNDDSSLRLRDKEADLKWCGTER</sequence>
<gene>
    <name evidence="1" type="ORF">BU16DRAFT_568164</name>
</gene>
<accession>A0A6A6Q8M3</accession>
<organism evidence="1 2">
    <name type="scientific">Lophium mytilinum</name>
    <dbReference type="NCBI Taxonomy" id="390894"/>
    <lineage>
        <taxon>Eukaryota</taxon>
        <taxon>Fungi</taxon>
        <taxon>Dikarya</taxon>
        <taxon>Ascomycota</taxon>
        <taxon>Pezizomycotina</taxon>
        <taxon>Dothideomycetes</taxon>
        <taxon>Pleosporomycetidae</taxon>
        <taxon>Mytilinidiales</taxon>
        <taxon>Mytilinidiaceae</taxon>
        <taxon>Lophium</taxon>
    </lineage>
</organism>
<dbReference type="SUPFAM" id="SSF56112">
    <property type="entry name" value="Protein kinase-like (PK-like)"/>
    <property type="match status" value="1"/>
</dbReference>
<reference evidence="1" key="1">
    <citation type="journal article" date="2020" name="Stud. Mycol.">
        <title>101 Dothideomycetes genomes: a test case for predicting lifestyles and emergence of pathogens.</title>
        <authorList>
            <person name="Haridas S."/>
            <person name="Albert R."/>
            <person name="Binder M."/>
            <person name="Bloem J."/>
            <person name="Labutti K."/>
            <person name="Salamov A."/>
            <person name="Andreopoulos B."/>
            <person name="Baker S."/>
            <person name="Barry K."/>
            <person name="Bills G."/>
            <person name="Bluhm B."/>
            <person name="Cannon C."/>
            <person name="Castanera R."/>
            <person name="Culley D."/>
            <person name="Daum C."/>
            <person name="Ezra D."/>
            <person name="Gonzalez J."/>
            <person name="Henrissat B."/>
            <person name="Kuo A."/>
            <person name="Liang C."/>
            <person name="Lipzen A."/>
            <person name="Lutzoni F."/>
            <person name="Magnuson J."/>
            <person name="Mondo S."/>
            <person name="Nolan M."/>
            <person name="Ohm R."/>
            <person name="Pangilinan J."/>
            <person name="Park H.-J."/>
            <person name="Ramirez L."/>
            <person name="Alfaro M."/>
            <person name="Sun H."/>
            <person name="Tritt A."/>
            <person name="Yoshinaga Y."/>
            <person name="Zwiers L.-H."/>
            <person name="Turgeon B."/>
            <person name="Goodwin S."/>
            <person name="Spatafora J."/>
            <person name="Crous P."/>
            <person name="Grigoriev I."/>
        </authorList>
    </citation>
    <scope>NUCLEOTIDE SEQUENCE</scope>
    <source>
        <strain evidence="1">CBS 269.34</strain>
    </source>
</reference>
<keyword evidence="2" id="KW-1185">Reference proteome</keyword>
<dbReference type="AlphaFoldDB" id="A0A6A6Q8M3"/>
<dbReference type="Gene3D" id="1.10.510.10">
    <property type="entry name" value="Transferase(Phosphotransferase) domain 1"/>
    <property type="match status" value="1"/>
</dbReference>
<dbReference type="EMBL" id="MU004202">
    <property type="protein sequence ID" value="KAF2488642.1"/>
    <property type="molecule type" value="Genomic_DNA"/>
</dbReference>
<protein>
    <recommendedName>
        <fullName evidence="3">Protein kinase domain-containing protein</fullName>
    </recommendedName>
</protein>
<dbReference type="OrthoDB" id="4062651at2759"/>
<evidence type="ECO:0000313" key="1">
    <source>
        <dbReference type="EMBL" id="KAF2488642.1"/>
    </source>
</evidence>
<dbReference type="InterPro" id="IPR011009">
    <property type="entry name" value="Kinase-like_dom_sf"/>
</dbReference>
<proteinExistence type="predicted"/>
<dbReference type="Proteomes" id="UP000799750">
    <property type="component" value="Unassembled WGS sequence"/>
</dbReference>
<evidence type="ECO:0000313" key="2">
    <source>
        <dbReference type="Proteomes" id="UP000799750"/>
    </source>
</evidence>
<name>A0A6A6Q8M3_9PEZI</name>